<keyword evidence="2" id="KW-1133">Transmembrane helix</keyword>
<feature type="transmembrane region" description="Helical" evidence="2">
    <location>
        <begin position="36"/>
        <end position="55"/>
    </location>
</feature>
<organism evidence="3 4">
    <name type="scientific">Pseudoflavonifractor capillosus</name>
    <dbReference type="NCBI Taxonomy" id="106588"/>
    <lineage>
        <taxon>Bacteria</taxon>
        <taxon>Bacillati</taxon>
        <taxon>Bacillota</taxon>
        <taxon>Clostridia</taxon>
        <taxon>Eubacteriales</taxon>
        <taxon>Oscillospiraceae</taxon>
        <taxon>Pseudoflavonifractor</taxon>
    </lineage>
</organism>
<gene>
    <name evidence="3" type="ORF">K8V01_07840</name>
</gene>
<feature type="transmembrane region" description="Helical" evidence="2">
    <location>
        <begin position="5"/>
        <end position="24"/>
    </location>
</feature>
<evidence type="ECO:0000313" key="3">
    <source>
        <dbReference type="EMBL" id="HJG86914.1"/>
    </source>
</evidence>
<dbReference type="AlphaFoldDB" id="A0A921MN81"/>
<dbReference type="Proteomes" id="UP000760668">
    <property type="component" value="Unassembled WGS sequence"/>
</dbReference>
<sequence>MRYGYIVGGGLFSIAIFYAILMVLNGLGAGGGLLELMSLFLLMALPGIIVGAAAAEREKREAELSELKEELSAIRALLEKQDRQ</sequence>
<comment type="caution">
    <text evidence="3">The sequence shown here is derived from an EMBL/GenBank/DDBJ whole genome shotgun (WGS) entry which is preliminary data.</text>
</comment>
<keyword evidence="1" id="KW-0175">Coiled coil</keyword>
<keyword evidence="2" id="KW-0812">Transmembrane</keyword>
<evidence type="ECO:0000256" key="2">
    <source>
        <dbReference type="SAM" id="Phobius"/>
    </source>
</evidence>
<protein>
    <submittedName>
        <fullName evidence="3">Uncharacterized protein</fullName>
    </submittedName>
</protein>
<dbReference type="RefSeq" id="WP_295367997.1">
    <property type="nucleotide sequence ID" value="NZ_DYUC01000079.1"/>
</dbReference>
<keyword evidence="2" id="KW-0472">Membrane</keyword>
<name>A0A921MN81_9FIRM</name>
<evidence type="ECO:0000256" key="1">
    <source>
        <dbReference type="SAM" id="Coils"/>
    </source>
</evidence>
<proteinExistence type="predicted"/>
<accession>A0A921MN81</accession>
<feature type="coiled-coil region" evidence="1">
    <location>
        <begin position="50"/>
        <end position="84"/>
    </location>
</feature>
<evidence type="ECO:0000313" key="4">
    <source>
        <dbReference type="Proteomes" id="UP000760668"/>
    </source>
</evidence>
<dbReference type="EMBL" id="DYUC01000079">
    <property type="protein sequence ID" value="HJG86914.1"/>
    <property type="molecule type" value="Genomic_DNA"/>
</dbReference>
<reference evidence="3" key="2">
    <citation type="submission" date="2021-09" db="EMBL/GenBank/DDBJ databases">
        <authorList>
            <person name="Gilroy R."/>
        </authorList>
    </citation>
    <scope>NUCLEOTIDE SEQUENCE</scope>
    <source>
        <strain evidence="3">CHK179-5677</strain>
    </source>
</reference>
<reference evidence="3" key="1">
    <citation type="journal article" date="2021" name="PeerJ">
        <title>Extensive microbial diversity within the chicken gut microbiome revealed by metagenomics and culture.</title>
        <authorList>
            <person name="Gilroy R."/>
            <person name="Ravi A."/>
            <person name="Getino M."/>
            <person name="Pursley I."/>
            <person name="Horton D.L."/>
            <person name="Alikhan N.F."/>
            <person name="Baker D."/>
            <person name="Gharbi K."/>
            <person name="Hall N."/>
            <person name="Watson M."/>
            <person name="Adriaenssens E.M."/>
            <person name="Foster-Nyarko E."/>
            <person name="Jarju S."/>
            <person name="Secka A."/>
            <person name="Antonio M."/>
            <person name="Oren A."/>
            <person name="Chaudhuri R.R."/>
            <person name="La Ragione R."/>
            <person name="Hildebrand F."/>
            <person name="Pallen M.J."/>
        </authorList>
    </citation>
    <scope>NUCLEOTIDE SEQUENCE</scope>
    <source>
        <strain evidence="3">CHK179-5677</strain>
    </source>
</reference>